<dbReference type="Proteomes" id="UP001379235">
    <property type="component" value="Unassembled WGS sequence"/>
</dbReference>
<protein>
    <recommendedName>
        <fullName evidence="3">Ribbon-helix-helix protein CopG domain-containing protein</fullName>
    </recommendedName>
</protein>
<name>A0ABU8S473_9SPHN</name>
<organism evidence="1 2">
    <name type="scientific">Novosphingobium aquae</name>
    <dbReference type="NCBI Taxonomy" id="3133435"/>
    <lineage>
        <taxon>Bacteria</taxon>
        <taxon>Pseudomonadati</taxon>
        <taxon>Pseudomonadota</taxon>
        <taxon>Alphaproteobacteria</taxon>
        <taxon>Sphingomonadales</taxon>
        <taxon>Sphingomonadaceae</taxon>
        <taxon>Novosphingobium</taxon>
    </lineage>
</organism>
<evidence type="ECO:0000313" key="1">
    <source>
        <dbReference type="EMBL" id="MEJ6008760.1"/>
    </source>
</evidence>
<dbReference type="RefSeq" id="WP_339964379.1">
    <property type="nucleotide sequence ID" value="NZ_JBBHJY010000001.1"/>
</dbReference>
<proteinExistence type="predicted"/>
<comment type="caution">
    <text evidence="1">The sequence shown here is derived from an EMBL/GenBank/DDBJ whole genome shotgun (WGS) entry which is preliminary data.</text>
</comment>
<keyword evidence="2" id="KW-1185">Reference proteome</keyword>
<gene>
    <name evidence="1" type="ORF">WG900_02390</name>
</gene>
<evidence type="ECO:0008006" key="3">
    <source>
        <dbReference type="Google" id="ProtNLM"/>
    </source>
</evidence>
<reference evidence="1 2" key="1">
    <citation type="submission" date="2024-03" db="EMBL/GenBank/DDBJ databases">
        <authorList>
            <person name="Jo J.-H."/>
        </authorList>
    </citation>
    <scope>NUCLEOTIDE SEQUENCE [LARGE SCALE GENOMIC DNA]</scope>
    <source>
        <strain evidence="1 2">AS3R-12</strain>
    </source>
</reference>
<evidence type="ECO:0000313" key="2">
    <source>
        <dbReference type="Proteomes" id="UP001379235"/>
    </source>
</evidence>
<dbReference type="EMBL" id="JBBHJY010000001">
    <property type="protein sequence ID" value="MEJ6008760.1"/>
    <property type="molecule type" value="Genomic_DNA"/>
</dbReference>
<accession>A0ABU8S473</accession>
<sequence>MPRPISLQVYVSPELAQQVRAAAEADGLAVSEWLRSQLKKALAGAPAGATDRGLLDKLYRQSLFAFVGLDALLSGHPDHTLRERAHTAWKARCKEAGMAAAPTKGGAK</sequence>